<dbReference type="RefSeq" id="WP_088002629.1">
    <property type="nucleotide sequence ID" value="NZ_BMHB01000001.1"/>
</dbReference>
<dbReference type="CDD" id="cd01127">
    <property type="entry name" value="TrwB_TraG_TraD_VirD4"/>
    <property type="match status" value="1"/>
</dbReference>
<dbReference type="AlphaFoldDB" id="A0A8J3ABW7"/>
<dbReference type="InterPro" id="IPR036388">
    <property type="entry name" value="WH-like_DNA-bd_sf"/>
</dbReference>
<feature type="region of interest" description="Disordered" evidence="8">
    <location>
        <begin position="359"/>
        <end position="386"/>
    </location>
</feature>
<comment type="similarity">
    <text evidence="1">Belongs to the FtsK/SpoIIIE/SftA family.</text>
</comment>
<feature type="binding site" evidence="6">
    <location>
        <begin position="827"/>
        <end position="834"/>
    </location>
    <ligand>
        <name>ATP</name>
        <dbReference type="ChEBI" id="CHEBI:30616"/>
    </ligand>
</feature>
<dbReference type="Gene3D" id="1.10.10.10">
    <property type="entry name" value="Winged helix-like DNA-binding domain superfamily/Winged helix DNA-binding domain"/>
    <property type="match status" value="1"/>
</dbReference>
<evidence type="ECO:0000313" key="11">
    <source>
        <dbReference type="Proteomes" id="UP000626244"/>
    </source>
</evidence>
<evidence type="ECO:0000256" key="7">
    <source>
        <dbReference type="SAM" id="Coils"/>
    </source>
</evidence>
<evidence type="ECO:0000256" key="1">
    <source>
        <dbReference type="ARBA" id="ARBA00006474"/>
    </source>
</evidence>
<dbReference type="InterPro" id="IPR003593">
    <property type="entry name" value="AAA+_ATPase"/>
</dbReference>
<comment type="caution">
    <text evidence="10">The sequence shown here is derived from an EMBL/GenBank/DDBJ whole genome shotgun (WGS) entry which is preliminary data.</text>
</comment>
<feature type="compositionally biased region" description="Basic and acidic residues" evidence="8">
    <location>
        <begin position="471"/>
        <end position="498"/>
    </location>
</feature>
<dbReference type="EMBL" id="BMHB01000001">
    <property type="protein sequence ID" value="GGI10037.1"/>
    <property type="molecule type" value="Genomic_DNA"/>
</dbReference>
<keyword evidence="4 6" id="KW-0067">ATP-binding</keyword>
<dbReference type="GO" id="GO:0003677">
    <property type="term" value="F:DNA binding"/>
    <property type="evidence" value="ECO:0007669"/>
    <property type="project" value="UniProtKB-KW"/>
</dbReference>
<dbReference type="InterPro" id="IPR018541">
    <property type="entry name" value="Ftsk_gamma"/>
</dbReference>
<dbReference type="PANTHER" id="PTHR22683:SF42">
    <property type="entry name" value="DNA TRANSLOCASE SFTA"/>
    <property type="match status" value="1"/>
</dbReference>
<keyword evidence="2 6" id="KW-0547">Nucleotide-binding</keyword>
<dbReference type="InterPro" id="IPR027417">
    <property type="entry name" value="P-loop_NTPase"/>
</dbReference>
<dbReference type="Pfam" id="PF17854">
    <property type="entry name" value="FtsK_alpha"/>
    <property type="match status" value="1"/>
</dbReference>
<evidence type="ECO:0000256" key="5">
    <source>
        <dbReference type="ARBA" id="ARBA00023125"/>
    </source>
</evidence>
<evidence type="ECO:0000256" key="2">
    <source>
        <dbReference type="ARBA" id="ARBA00022741"/>
    </source>
</evidence>
<name>A0A8J3ABW7_9BACI</name>
<proteinExistence type="inferred from homology"/>
<dbReference type="InterPro" id="IPR002543">
    <property type="entry name" value="FtsK_dom"/>
</dbReference>
<dbReference type="InterPro" id="IPR050206">
    <property type="entry name" value="FtsK/SpoIIIE/SftA"/>
</dbReference>
<feature type="coiled-coil region" evidence="7">
    <location>
        <begin position="520"/>
        <end position="547"/>
    </location>
</feature>
<keyword evidence="3" id="KW-0159">Chromosome partition</keyword>
<evidence type="ECO:0000256" key="8">
    <source>
        <dbReference type="SAM" id="MobiDB-lite"/>
    </source>
</evidence>
<dbReference type="Pfam" id="PF09397">
    <property type="entry name" value="FtsK_gamma"/>
    <property type="match status" value="1"/>
</dbReference>
<gene>
    <name evidence="10" type="primary">ftsK</name>
    <name evidence="10" type="ORF">GCM10007380_00780</name>
</gene>
<dbReference type="SUPFAM" id="SSF46785">
    <property type="entry name" value="Winged helix' DNA-binding domain"/>
    <property type="match status" value="1"/>
</dbReference>
<dbReference type="Pfam" id="PF01580">
    <property type="entry name" value="FtsK_SpoIIIE"/>
    <property type="match status" value="1"/>
</dbReference>
<protein>
    <submittedName>
        <fullName evidence="10">DNA translocase FtsK</fullName>
    </submittedName>
</protein>
<keyword evidence="7" id="KW-0175">Coiled coil</keyword>
<feature type="domain" description="FtsK" evidence="9">
    <location>
        <begin position="810"/>
        <end position="1002"/>
    </location>
</feature>
<dbReference type="InterPro" id="IPR041027">
    <property type="entry name" value="FtsK_alpha"/>
</dbReference>
<dbReference type="GO" id="GO:0005524">
    <property type="term" value="F:ATP binding"/>
    <property type="evidence" value="ECO:0007669"/>
    <property type="project" value="UniProtKB-UniRule"/>
</dbReference>
<feature type="region of interest" description="Disordered" evidence="8">
    <location>
        <begin position="471"/>
        <end position="503"/>
    </location>
</feature>
<evidence type="ECO:0000259" key="9">
    <source>
        <dbReference type="PROSITE" id="PS50901"/>
    </source>
</evidence>
<accession>A0A8J3ABW7</accession>
<organism evidence="10 11">
    <name type="scientific">Gottfriedia solisilvae</name>
    <dbReference type="NCBI Taxonomy" id="1516104"/>
    <lineage>
        <taxon>Bacteria</taxon>
        <taxon>Bacillati</taxon>
        <taxon>Bacillota</taxon>
        <taxon>Bacilli</taxon>
        <taxon>Bacillales</taxon>
        <taxon>Bacillaceae</taxon>
        <taxon>Gottfriedia</taxon>
    </lineage>
</organism>
<dbReference type="SMART" id="SM00382">
    <property type="entry name" value="AAA"/>
    <property type="match status" value="1"/>
</dbReference>
<dbReference type="InterPro" id="IPR036390">
    <property type="entry name" value="WH_DNA-bd_sf"/>
</dbReference>
<dbReference type="PROSITE" id="PS50901">
    <property type="entry name" value="FTSK"/>
    <property type="match status" value="1"/>
</dbReference>
<keyword evidence="11" id="KW-1185">Reference proteome</keyword>
<dbReference type="Gene3D" id="3.30.980.40">
    <property type="match status" value="1"/>
</dbReference>
<dbReference type="SUPFAM" id="SSF52540">
    <property type="entry name" value="P-loop containing nucleoside triphosphate hydrolases"/>
    <property type="match status" value="1"/>
</dbReference>
<dbReference type="PANTHER" id="PTHR22683">
    <property type="entry name" value="SPORULATION PROTEIN RELATED"/>
    <property type="match status" value="1"/>
</dbReference>
<dbReference type="Gene3D" id="3.40.50.300">
    <property type="entry name" value="P-loop containing nucleotide triphosphate hydrolases"/>
    <property type="match status" value="1"/>
</dbReference>
<evidence type="ECO:0000256" key="4">
    <source>
        <dbReference type="ARBA" id="ARBA00022840"/>
    </source>
</evidence>
<dbReference type="GO" id="GO:0007059">
    <property type="term" value="P:chromosome segregation"/>
    <property type="evidence" value="ECO:0007669"/>
    <property type="project" value="UniProtKB-KW"/>
</dbReference>
<dbReference type="OrthoDB" id="9807790at2"/>
<keyword evidence="5" id="KW-0238">DNA-binding</keyword>
<evidence type="ECO:0000256" key="3">
    <source>
        <dbReference type="ARBA" id="ARBA00022829"/>
    </source>
</evidence>
<dbReference type="SMART" id="SM00843">
    <property type="entry name" value="Ftsk_gamma"/>
    <property type="match status" value="1"/>
</dbReference>
<reference evidence="11" key="1">
    <citation type="journal article" date="2019" name="Int. J. Syst. Evol. Microbiol.">
        <title>The Global Catalogue of Microorganisms (GCM) 10K type strain sequencing project: providing services to taxonomists for standard genome sequencing and annotation.</title>
        <authorList>
            <consortium name="The Broad Institute Genomics Platform"/>
            <consortium name="The Broad Institute Genome Sequencing Center for Infectious Disease"/>
            <person name="Wu L."/>
            <person name="Ma J."/>
        </authorList>
    </citation>
    <scope>NUCLEOTIDE SEQUENCE [LARGE SCALE GENOMIC DNA]</scope>
    <source>
        <strain evidence="11">CGMCC 1.14993</strain>
    </source>
</reference>
<evidence type="ECO:0000256" key="6">
    <source>
        <dbReference type="PROSITE-ProRule" id="PRU00289"/>
    </source>
</evidence>
<sequence>MKKWLKSLFKGDSLNEMKNEIDEKPSDARVIQSHSIDIKKQDEFERPNFRFPLQLDDDVIVKEEQHHEVDTVFQKQKNYDFWQNSASQPSNQMNKENNQTSFKQREDLWQSSTHLMNQSNREKIQPSYNQREDFWQETTNSKNQLHREEVQSVYKQQKNNFTRSEVTQQTEKAIPEKEEKVDIVFRPKRKTPFRPSEYISPIYGYQKPDSSTNEVLSDPLLKRDEASLEEKVQSQNEVNQIQQNQTFNEKQQNQNDSIESEGNSIILSKNQNVELVEDVIQAKTHDYEMNETEVLESIEEKEAQTDLNSEAMQNGIQNNIEDIVVAEIELTQDEKLEEPKVTEFIDTCDSTNLVTDYYELRDEESSQDEERNESYKKEYVSDEQNRTEDEAVELLEEIKKNGYVTQNEDCTQIEQVSDCEEEVQNETTEESMSEIEDSEDLENLVVNEQLDSIEEEIVTTSDQLQNEHKTIVEHSETSIKEASQESKTTPEKPNEEKREKKRNFPFNVMMLRSDVEASRKANIMRQLRELQSEAAATLEKVDKETEAHVLTDENSANSIESEIVIEQNSIDHRVNESSSKQQTESMHEVPSTTDDNIKTMHEVTPTKDDSTEMKYEVTPINDDNTESLQNENVREEIVENTFVKQTDEVIIEEINSNETTPNQYQEVPVMPPVLYELPELGLLAEPPVEQFNDGDWVEAQKELLQETLQNFNVGAKVIAATQGPTVTRFEVQPDPGVKVNKITNLQDDIKLSLAARDIRIEAPIPGRSAIGIEVPNRESKPVFLSELVSKDKFLQSESPLTVALGLDIGGEPVFADISKMPHGLIAGATGSGKSVCINSILVSILYKAKPHEVKLILIDPKMVELAPYNHIPHLISPVITDARAATAALKWACDEMDRRYDLFAHAGARDIKRFNDLAKKKSAFNDELPYLVIVIDELADLMMVSPGDVETYICRIAQKARACGIHLLVATQRPSVDVITGIIKSNIPTRIAFTVSSQVDSRTIIDIGGAEKLLGRGDMLFLDNGKSQAIRLQGVYVSDDEIEHVVEIVKDQQKPNYLFNQEELVAKADAHDVDDELFEEAVEFVIDQKGASVSMLQRRFRIGYNRAARLVDLMFDHGIVSNQNGSKPRDVLMTLEQFHSEE</sequence>
<evidence type="ECO:0000313" key="10">
    <source>
        <dbReference type="EMBL" id="GGI10037.1"/>
    </source>
</evidence>
<dbReference type="Proteomes" id="UP000626244">
    <property type="component" value="Unassembled WGS sequence"/>
</dbReference>